<sequence length="762" mass="87949">MKKYITFILIYISISSYAQEVNSNIKPYNEVITSEAVTQKGFLQTHLLKNKLYLELPSAMLNKEMLFVRHHRPFYQSQVKWTKRNNAIHLIISEIESKVGNTIPLIKDKLSITITPITFPILALGSNDSSYVIDVTNLFLNTPKPLSARGKVILSDLAFINKVLAFDNTIEVKTNKTFTSKHGPLTEVSDFSLFLLPEPMMPRLYDYRMGFFTDEWNLSRVKGRASIARWRLKKKIKNQLLSDPIKPIVFYFDPITPDKWKPYIKAGIEEWLPAFEVAGFKKAVLVKEPPINDKNFSVNSMRYSFIRWRNGSKYRGYEGKGGGSVHTVIDKRTGEILKGDIIIGRTNSLVDQYFTRCSPLDKRAQQYPFPDDLMGELIQKLTAHEAGHVFGLKDGSYGEYTYPFKKMRDKKWLEEMGHTPSIMNYARENFIVQPQDSIPFQLLKQKVGPTDLYSIRWGYTVFQNINTPDDELPYLEAIIREQDSIPWYRWGGASYGPQATNEVVESDDPVRATALGIENLKRVIKLIPKATRNERNYAILKRLYTKTLDLWVDQMKLVVSLVGGYTAQYKNGNQKGPVYDHSAIPVSRQKEAVAFLIKEAFNPPLWMASPEITRRFETRGTLNNISERQMEVLKNLLLPRRLKNMEEIDLTGEKKGYKMTDFLNDLHTGLWKELEDEIIKINPYRQEIQLTYILVLKGYIEADIKNRYIGSAIHRFNNYTRSNLFNSLINIKSAIKKVIQQDINDVSTSSHLELCLLEINKI</sequence>
<dbReference type="Pfam" id="PF17148">
    <property type="entry name" value="DUF5117"/>
    <property type="match status" value="1"/>
</dbReference>
<gene>
    <name evidence="5" type="ORF">N1F79_08450</name>
</gene>
<dbReference type="SUPFAM" id="SSF55486">
    <property type="entry name" value="Metalloproteases ('zincins'), catalytic domain"/>
    <property type="match status" value="1"/>
</dbReference>
<evidence type="ECO:0000259" key="3">
    <source>
        <dbReference type="Pfam" id="PF17148"/>
    </source>
</evidence>
<feature type="signal peptide" evidence="1">
    <location>
        <begin position="1"/>
        <end position="18"/>
    </location>
</feature>
<dbReference type="EMBL" id="JAODOP010000004">
    <property type="protein sequence ID" value="MEF3833159.1"/>
    <property type="molecule type" value="Genomic_DNA"/>
</dbReference>
<organism evidence="5 6">
    <name type="scientific">Flavivirga spongiicola</name>
    <dbReference type="NCBI Taxonomy" id="421621"/>
    <lineage>
        <taxon>Bacteria</taxon>
        <taxon>Pseudomonadati</taxon>
        <taxon>Bacteroidota</taxon>
        <taxon>Flavobacteriia</taxon>
        <taxon>Flavobacteriales</taxon>
        <taxon>Flavobacteriaceae</taxon>
        <taxon>Flavivirga</taxon>
    </lineage>
</organism>
<reference evidence="5 6" key="1">
    <citation type="submission" date="2022-09" db="EMBL/GenBank/DDBJ databases">
        <title>Genome sequencing of Flavivirga sp. MEBiC05379.</title>
        <authorList>
            <person name="Oh H.-M."/>
            <person name="Kwon K.K."/>
            <person name="Park M.J."/>
            <person name="Yang S.-H."/>
        </authorList>
    </citation>
    <scope>NUCLEOTIDE SEQUENCE [LARGE SCALE GENOMIC DNA]</scope>
    <source>
        <strain evidence="5 6">MEBiC05379</strain>
    </source>
</reference>
<dbReference type="InterPro" id="IPR034032">
    <property type="entry name" value="Zn_MMP-like_bac"/>
</dbReference>
<feature type="domain" description="DUF5118" evidence="4">
    <location>
        <begin position="25"/>
        <end position="68"/>
    </location>
</feature>
<dbReference type="PANTHER" id="PTHR38478">
    <property type="entry name" value="PEPTIDASE M1A AND M12B"/>
    <property type="match status" value="1"/>
</dbReference>
<evidence type="ECO:0000313" key="5">
    <source>
        <dbReference type="EMBL" id="MEF3833159.1"/>
    </source>
</evidence>
<evidence type="ECO:0000259" key="2">
    <source>
        <dbReference type="Pfam" id="PF16313"/>
    </source>
</evidence>
<keyword evidence="5" id="KW-0645">Protease</keyword>
<dbReference type="Pfam" id="PF16313">
    <property type="entry name" value="DUF4953"/>
    <property type="match status" value="1"/>
</dbReference>
<dbReference type="GO" id="GO:0008237">
    <property type="term" value="F:metallopeptidase activity"/>
    <property type="evidence" value="ECO:0007669"/>
    <property type="project" value="UniProtKB-KW"/>
</dbReference>
<dbReference type="PANTHER" id="PTHR38478:SF1">
    <property type="entry name" value="ZINC DEPENDENT METALLOPROTEASE DOMAIN LIPOPROTEIN"/>
    <property type="match status" value="1"/>
</dbReference>
<dbReference type="InterPro" id="IPR033428">
    <property type="entry name" value="DUF5118"/>
</dbReference>
<dbReference type="Pfam" id="PF17162">
    <property type="entry name" value="DUF5118"/>
    <property type="match status" value="1"/>
</dbReference>
<protein>
    <submittedName>
        <fullName evidence="5">Zinc-dependent metalloprotease</fullName>
    </submittedName>
</protein>
<evidence type="ECO:0000259" key="4">
    <source>
        <dbReference type="Pfam" id="PF17162"/>
    </source>
</evidence>
<evidence type="ECO:0000313" key="6">
    <source>
        <dbReference type="Proteomes" id="UP001337305"/>
    </source>
</evidence>
<dbReference type="Proteomes" id="UP001337305">
    <property type="component" value="Unassembled WGS sequence"/>
</dbReference>
<keyword evidence="1" id="KW-0732">Signal</keyword>
<evidence type="ECO:0000256" key="1">
    <source>
        <dbReference type="SAM" id="SignalP"/>
    </source>
</evidence>
<dbReference type="InterPro" id="IPR032534">
    <property type="entry name" value="EcxA_zinc-bd"/>
</dbReference>
<feature type="domain" description="DUF5117" evidence="3">
    <location>
        <begin position="78"/>
        <end position="235"/>
    </location>
</feature>
<dbReference type="RefSeq" id="WP_303305508.1">
    <property type="nucleotide sequence ID" value="NZ_JAODOP010000004.1"/>
</dbReference>
<proteinExistence type="predicted"/>
<keyword evidence="5" id="KW-0378">Hydrolase</keyword>
<accession>A0ABU7XRP6</accession>
<name>A0ABU7XRP6_9FLAO</name>
<dbReference type="InterPro" id="IPR033413">
    <property type="entry name" value="DUF5117"/>
</dbReference>
<keyword evidence="6" id="KW-1185">Reference proteome</keyword>
<keyword evidence="5" id="KW-0482">Metalloprotease</keyword>
<feature type="domain" description="EcxA zinc-binding" evidence="2">
    <location>
        <begin position="368"/>
        <end position="675"/>
    </location>
</feature>
<comment type="caution">
    <text evidence="5">The sequence shown here is derived from an EMBL/GenBank/DDBJ whole genome shotgun (WGS) entry which is preliminary data.</text>
</comment>
<dbReference type="CDD" id="cd04276">
    <property type="entry name" value="ZnMc_MMP_like_2"/>
    <property type="match status" value="1"/>
</dbReference>
<feature type="chain" id="PRO_5047417064" evidence="1">
    <location>
        <begin position="19"/>
        <end position="762"/>
    </location>
</feature>